<dbReference type="InterPro" id="IPR027124">
    <property type="entry name" value="Swc5/CFDP1/2"/>
</dbReference>
<accession>A0ABQ9D040</accession>
<evidence type="ECO:0000313" key="2">
    <source>
        <dbReference type="Proteomes" id="UP001145742"/>
    </source>
</evidence>
<proteinExistence type="predicted"/>
<dbReference type="PANTHER" id="PTHR23227">
    <property type="entry name" value="BUCENTAUR RELATED"/>
    <property type="match status" value="1"/>
</dbReference>
<dbReference type="EMBL" id="WHWB01034238">
    <property type="protein sequence ID" value="KAJ7412504.1"/>
    <property type="molecule type" value="Genomic_DNA"/>
</dbReference>
<dbReference type="InterPro" id="IPR036691">
    <property type="entry name" value="Endo/exonu/phosph_ase_sf"/>
</dbReference>
<sequence length="215" mass="24113">MNLRSKGCGQFHACCASPKKSILLRLEGFTYIAKPCSNRQESKCEVHLHDEGNLKEHGAGYTLYWSGTPKPKSHLSGVGFMIKSSIASKIEIWLTGHSNQVISLRLPLHNKQCVLFSIYTPTFQADLTGKYTFYTDLCHLTQKVPEDDKIIILGDFNARVGKNSEAWEGVLGKHSVGNCNDNGHLLLDFCAEQQLTITNTIFQQKDTLKTTWMHP</sequence>
<gene>
    <name evidence="1" type="ORF">WISP_96253</name>
</gene>
<dbReference type="Gene3D" id="3.60.10.10">
    <property type="entry name" value="Endonuclease/exonuclease/phosphatase"/>
    <property type="match status" value="1"/>
</dbReference>
<name>A0ABQ9D040_9PASS</name>
<evidence type="ECO:0000313" key="1">
    <source>
        <dbReference type="EMBL" id="KAJ7412504.1"/>
    </source>
</evidence>
<reference evidence="1" key="1">
    <citation type="submission" date="2019-10" db="EMBL/GenBank/DDBJ databases">
        <authorList>
            <person name="Soares A.E.R."/>
            <person name="Aleixo A."/>
            <person name="Schneider P."/>
            <person name="Miyaki C.Y."/>
            <person name="Schneider M.P."/>
            <person name="Mello C."/>
            <person name="Vasconcelos A.T.R."/>
        </authorList>
    </citation>
    <scope>NUCLEOTIDE SEQUENCE</scope>
    <source>
        <tissue evidence="1">Muscle</tissue>
    </source>
</reference>
<dbReference type="Proteomes" id="UP001145742">
    <property type="component" value="Unassembled WGS sequence"/>
</dbReference>
<dbReference type="SUPFAM" id="SSF56219">
    <property type="entry name" value="DNase I-like"/>
    <property type="match status" value="1"/>
</dbReference>
<organism evidence="1 2">
    <name type="scientific">Willisornis vidua</name>
    <name type="common">Xingu scale-backed antbird</name>
    <dbReference type="NCBI Taxonomy" id="1566151"/>
    <lineage>
        <taxon>Eukaryota</taxon>
        <taxon>Metazoa</taxon>
        <taxon>Chordata</taxon>
        <taxon>Craniata</taxon>
        <taxon>Vertebrata</taxon>
        <taxon>Euteleostomi</taxon>
        <taxon>Archelosauria</taxon>
        <taxon>Archosauria</taxon>
        <taxon>Dinosauria</taxon>
        <taxon>Saurischia</taxon>
        <taxon>Theropoda</taxon>
        <taxon>Coelurosauria</taxon>
        <taxon>Aves</taxon>
        <taxon>Neognathae</taxon>
        <taxon>Neoaves</taxon>
        <taxon>Telluraves</taxon>
        <taxon>Australaves</taxon>
        <taxon>Passeriformes</taxon>
        <taxon>Thamnophilidae</taxon>
        <taxon>Willisornis</taxon>
    </lineage>
</organism>
<comment type="caution">
    <text evidence="1">The sequence shown here is derived from an EMBL/GenBank/DDBJ whole genome shotgun (WGS) entry which is preliminary data.</text>
</comment>
<dbReference type="PANTHER" id="PTHR23227:SF84">
    <property type="entry name" value="ENDONUCLEASE_EXONUCLEASE_PHOSPHATASE DOMAIN-CONTAINING PROTEIN"/>
    <property type="match status" value="1"/>
</dbReference>
<protein>
    <submittedName>
        <fullName evidence="1">Craniofacial development protein 2-like protein</fullName>
    </submittedName>
</protein>
<keyword evidence="2" id="KW-1185">Reference proteome</keyword>